<comment type="caution">
    <text evidence="1">The sequence shown here is derived from an EMBL/GenBank/DDBJ whole genome shotgun (WGS) entry which is preliminary data.</text>
</comment>
<dbReference type="NCBIfam" id="TIGR01549">
    <property type="entry name" value="HAD-SF-IA-v1"/>
    <property type="match status" value="1"/>
</dbReference>
<gene>
    <name evidence="1" type="ORF">ACKQTC_07545</name>
</gene>
<reference evidence="1 2" key="1">
    <citation type="journal article" date="2016" name="Int. J. Syst. Evol. Microbiol.">
        <title>Peptococcus simiae sp. nov., isolated from rhesus macaque faeces and emended description of the genus Peptococcus.</title>
        <authorList>
            <person name="Shkoporov A.N."/>
            <person name="Efimov B.A."/>
            <person name="Kondova I."/>
            <person name="Ouwerling B."/>
            <person name="Chaplin A.V."/>
            <person name="Shcherbakova V.A."/>
            <person name="Langermans J.A.M."/>
        </authorList>
    </citation>
    <scope>NUCLEOTIDE SEQUENCE [LARGE SCALE GENOMIC DNA]</scope>
    <source>
        <strain evidence="1 2">M108</strain>
    </source>
</reference>
<sequence length="221" mass="24247">MSIKGIIFDLDGTLLDTLDDLADGVNAALRDFYFPERSREEVRHFVGNGVGNLIRQAVPAGTDSATLGQVHEAFMAHYTENLIQKTRPYPGIVDLLETLALSGYHLGVLSNKPHRATETLVRHFFPDTFSYILGHKEENPRKPDPTTLLKMAGDMGLDPEEICYIGDSEVDVATCRQAQVAGAFCLWGFRSEEALKEAGAGLFLDEPAELLARLLAGEVSL</sequence>
<dbReference type="InterPro" id="IPR023214">
    <property type="entry name" value="HAD_sf"/>
</dbReference>
<proteinExistence type="predicted"/>
<dbReference type="SFLD" id="SFLDG01129">
    <property type="entry name" value="C1.5:_HAD__Beta-PGM__Phosphata"/>
    <property type="match status" value="1"/>
</dbReference>
<dbReference type="InterPro" id="IPR006439">
    <property type="entry name" value="HAD-SF_hydro_IA"/>
</dbReference>
<dbReference type="InterPro" id="IPR041492">
    <property type="entry name" value="HAD_2"/>
</dbReference>
<dbReference type="PANTHER" id="PTHR43434">
    <property type="entry name" value="PHOSPHOGLYCOLATE PHOSPHATASE"/>
    <property type="match status" value="1"/>
</dbReference>
<evidence type="ECO:0000313" key="1">
    <source>
        <dbReference type="EMBL" id="MFM9414220.1"/>
    </source>
</evidence>
<keyword evidence="1" id="KW-0378">Hydrolase</keyword>
<protein>
    <submittedName>
        <fullName evidence="1">HAD family hydrolase</fullName>
        <ecNumber evidence="1">3.-.-.-</ecNumber>
    </submittedName>
</protein>
<dbReference type="GO" id="GO:0016787">
    <property type="term" value="F:hydrolase activity"/>
    <property type="evidence" value="ECO:0007669"/>
    <property type="project" value="UniProtKB-KW"/>
</dbReference>
<dbReference type="PANTHER" id="PTHR43434:SF1">
    <property type="entry name" value="PHOSPHOGLYCOLATE PHOSPHATASE"/>
    <property type="match status" value="1"/>
</dbReference>
<dbReference type="InterPro" id="IPR036412">
    <property type="entry name" value="HAD-like_sf"/>
</dbReference>
<evidence type="ECO:0000313" key="2">
    <source>
        <dbReference type="Proteomes" id="UP001631949"/>
    </source>
</evidence>
<dbReference type="Pfam" id="PF13419">
    <property type="entry name" value="HAD_2"/>
    <property type="match status" value="1"/>
</dbReference>
<dbReference type="SFLD" id="SFLDG01135">
    <property type="entry name" value="C1.5.6:_HAD__Beta-PGM__Phospha"/>
    <property type="match status" value="1"/>
</dbReference>
<organism evidence="1 2">
    <name type="scientific">Peptococcus simiae</name>
    <dbReference type="NCBI Taxonomy" id="1643805"/>
    <lineage>
        <taxon>Bacteria</taxon>
        <taxon>Bacillati</taxon>
        <taxon>Bacillota</taxon>
        <taxon>Clostridia</taxon>
        <taxon>Eubacteriales</taxon>
        <taxon>Peptococcaceae</taxon>
        <taxon>Peptococcus</taxon>
    </lineage>
</organism>
<dbReference type="InterPro" id="IPR023198">
    <property type="entry name" value="PGP-like_dom2"/>
</dbReference>
<dbReference type="RefSeq" id="WP_408977834.1">
    <property type="nucleotide sequence ID" value="NZ_JBJUVG010000011.1"/>
</dbReference>
<dbReference type="EC" id="3.-.-.-" evidence="1"/>
<dbReference type="InterPro" id="IPR050155">
    <property type="entry name" value="HAD-like_hydrolase_sf"/>
</dbReference>
<dbReference type="EMBL" id="JBJUVG010000011">
    <property type="protein sequence ID" value="MFM9414220.1"/>
    <property type="molecule type" value="Genomic_DNA"/>
</dbReference>
<accession>A0ABW9H032</accession>
<dbReference type="Gene3D" id="3.40.50.1000">
    <property type="entry name" value="HAD superfamily/HAD-like"/>
    <property type="match status" value="1"/>
</dbReference>
<dbReference type="PRINTS" id="PR00413">
    <property type="entry name" value="HADHALOGNASE"/>
</dbReference>
<dbReference type="Gene3D" id="1.10.150.240">
    <property type="entry name" value="Putative phosphatase, domain 2"/>
    <property type="match status" value="1"/>
</dbReference>
<keyword evidence="2" id="KW-1185">Reference proteome</keyword>
<dbReference type="Proteomes" id="UP001631949">
    <property type="component" value="Unassembled WGS sequence"/>
</dbReference>
<dbReference type="SFLD" id="SFLDS00003">
    <property type="entry name" value="Haloacid_Dehalogenase"/>
    <property type="match status" value="1"/>
</dbReference>
<name>A0ABW9H032_9FIRM</name>
<dbReference type="SUPFAM" id="SSF56784">
    <property type="entry name" value="HAD-like"/>
    <property type="match status" value="1"/>
</dbReference>